<protein>
    <submittedName>
        <fullName evidence="2">SAC3/GANP family-like protein</fullName>
    </submittedName>
</protein>
<proteinExistence type="predicted"/>
<accession>A0ABY8CNB5</accession>
<dbReference type="InterPro" id="IPR005062">
    <property type="entry name" value="SAC3/GANP/THP3_conserved"/>
</dbReference>
<keyword evidence="3" id="KW-1185">Reference proteome</keyword>
<dbReference type="Pfam" id="PF03399">
    <property type="entry name" value="SAC3_GANP"/>
    <property type="match status" value="1"/>
</dbReference>
<name>A0ABY8CNB5_ENCHE</name>
<evidence type="ECO:0000259" key="1">
    <source>
        <dbReference type="Pfam" id="PF03399"/>
    </source>
</evidence>
<dbReference type="PANTHER" id="PTHR12436">
    <property type="entry name" value="80 KDA MCM3-ASSOCIATED PROTEIN"/>
    <property type="match status" value="1"/>
</dbReference>
<dbReference type="Gene3D" id="1.25.40.990">
    <property type="match status" value="1"/>
</dbReference>
<evidence type="ECO:0000313" key="2">
    <source>
        <dbReference type="EMBL" id="WEL38472.1"/>
    </source>
</evidence>
<feature type="domain" description="SAC3/GANP/THP3 conserved" evidence="1">
    <location>
        <begin position="42"/>
        <end position="304"/>
    </location>
</feature>
<dbReference type="EMBL" id="CP119065">
    <property type="protein sequence ID" value="WEL38472.1"/>
    <property type="molecule type" value="Genomic_DNA"/>
</dbReference>
<dbReference type="PANTHER" id="PTHR12436:SF3">
    <property type="entry name" value="GERMINAL-CENTER ASSOCIATED NUCLEAR PROTEIN"/>
    <property type="match status" value="1"/>
</dbReference>
<evidence type="ECO:0000313" key="3">
    <source>
        <dbReference type="Proteomes" id="UP001217963"/>
    </source>
</evidence>
<dbReference type="Proteomes" id="UP001217963">
    <property type="component" value="Chromosome IV"/>
</dbReference>
<dbReference type="InterPro" id="IPR045107">
    <property type="entry name" value="SAC3/GANP/THP3"/>
</dbReference>
<reference evidence="2 3" key="1">
    <citation type="submission" date="2023-02" db="EMBL/GenBank/DDBJ databases">
        <title>Encephalitozoon hellem ATCC 50451 complete genome.</title>
        <authorList>
            <person name="Mascarenhas dos Santos A.C."/>
            <person name="Julian A.T."/>
            <person name="Pombert J.-F."/>
        </authorList>
    </citation>
    <scope>NUCLEOTIDE SEQUENCE [LARGE SCALE GENOMIC DNA]</scope>
    <source>
        <strain evidence="2 3">ATCC 50451</strain>
    </source>
</reference>
<gene>
    <name evidence="2" type="ORF">PFJ87_04g01460</name>
</gene>
<organism evidence="2 3">
    <name type="scientific">Encephalitozoon hellem</name>
    <name type="common">Microsporidian parasite</name>
    <dbReference type="NCBI Taxonomy" id="27973"/>
    <lineage>
        <taxon>Eukaryota</taxon>
        <taxon>Fungi</taxon>
        <taxon>Fungi incertae sedis</taxon>
        <taxon>Microsporidia</taxon>
        <taxon>Unikaryonidae</taxon>
        <taxon>Encephalitozoon</taxon>
    </lineage>
</organism>
<sequence>MIRSLIDPLFLMEDLRARYERLLEARAHAKTSENILGECMTFCPELEGLERVLNNDVSPYEAEVMIKKYRKTSPESPCILPEDIRPMGVLLSVVNHVIGLCAADQSIQMYKFAENRARAVISDMKVQRGRGKDAIEILEKIVRFYIVFRYLLHDHPHFNKDMNLGQLRVVVSSLMRLYSLEEPNSVENDRREEFYCYHILASMGERYSPNTQRWSSRPRIRLSMEIAKKYMQKNGAGFFNLLRKLDCIAFCLAQSFADEVRIRCIQMFKKSLAERVRIEFLGDLLWSKESEVEELLRRRGVAVKSGKADFEERKASEENENGISCSKRIEINVKRPEMFMLYGCIDYRILNAILSELLWKRLRSLKLHSSLQPQVQGRHHSKENKPVIRRICLSVLDEIVKKIAVQVFSRVMLLNTLKGYLIRWKVMARKRCSDTLAKNMYLLLVILDREVPSISFMGCISTSVLRGLAPTITYIEKVTIDEMLMYNLCVFSTSKGKREGLYDKYRMINLIIDTPQSLSKRVEEIYERVMNASKTRKSTLLTLVDGMNKVQTIEMLVKLIENGKNGDIVERNLALLYEGKPLIECDVYYEEAGTGRSDRSP</sequence>